<comment type="subunit">
    <text evidence="17">Homodimer. Homohexamer; ring-shaped, necessary to form the nucleocapsid. Homopentamers; opened pentamers in solution. Binds to viral genomic RNA. Interacts with glycoprotein Gn; this interaction allows packaging of nucleocapsids into virions.</text>
</comment>
<evidence type="ECO:0000256" key="11">
    <source>
        <dbReference type="ARBA" id="ARBA00022844"/>
    </source>
</evidence>
<dbReference type="GO" id="GO:0042025">
    <property type="term" value="C:host cell nucleus"/>
    <property type="evidence" value="ECO:0007669"/>
    <property type="project" value="UniProtKB-SubCell"/>
</dbReference>
<proteinExistence type="inferred from homology"/>
<evidence type="ECO:0000256" key="14">
    <source>
        <dbReference type="ARBA" id="ARBA00023200"/>
    </source>
</evidence>
<evidence type="ECO:0000256" key="4">
    <source>
        <dbReference type="ARBA" id="ARBA00004328"/>
    </source>
</evidence>
<comment type="subcellular location">
    <subcellularLocation>
        <location evidence="1">Host Golgi apparatus</location>
    </subcellularLocation>
    <subcellularLocation>
        <location evidence="3">Host cytoplasm</location>
    </subcellularLocation>
    <subcellularLocation>
        <location evidence="5">Host endoplasmic reticulum-Golgi intermediate compartment</location>
    </subcellularLocation>
    <subcellularLocation>
        <location evidence="2">Host nucleus</location>
    </subcellularLocation>
    <subcellularLocation>
        <location evidence="4">Virion</location>
    </subcellularLocation>
</comment>
<protein>
    <recommendedName>
        <fullName evidence="7">Nucleoprotein</fullName>
    </recommendedName>
    <alternativeName>
        <fullName evidence="16">Nucleocapsid protein</fullName>
    </alternativeName>
</protein>
<evidence type="ECO:0000256" key="1">
    <source>
        <dbReference type="ARBA" id="ARBA00004136"/>
    </source>
</evidence>
<dbReference type="EMBL" id="KM817764">
    <property type="protein sequence ID" value="AJG39335.1"/>
    <property type="molecule type" value="Viral_cRNA"/>
</dbReference>
<dbReference type="GeneID" id="65101430"/>
<name>A0A0B5KKU1_9VIRU</name>
<keyword evidence="14" id="KW-1035">Host cytoplasm</keyword>
<dbReference type="InterPro" id="IPR015971">
    <property type="entry name" value="Nucleocapsid_Phlebovirus"/>
</dbReference>
<keyword evidence="19" id="KW-1185">Reference proteome</keyword>
<keyword evidence="13 18" id="KW-0543">Viral nucleoprotein</keyword>
<accession>A0A0B5KKU1</accession>
<dbReference type="InterPro" id="IPR009522">
    <property type="entry name" value="Capsid_Phlebovir/Tenuivir"/>
</dbReference>
<evidence type="ECO:0000313" key="19">
    <source>
        <dbReference type="Proteomes" id="UP000500934"/>
    </source>
</evidence>
<evidence type="ECO:0000256" key="8">
    <source>
        <dbReference type="ARBA" id="ARBA00022561"/>
    </source>
</evidence>
<evidence type="ECO:0000256" key="2">
    <source>
        <dbReference type="ARBA" id="ARBA00004147"/>
    </source>
</evidence>
<keyword evidence="11" id="KW-0946">Virion</keyword>
<evidence type="ECO:0000256" key="3">
    <source>
        <dbReference type="ARBA" id="ARBA00004192"/>
    </source>
</evidence>
<keyword evidence="8" id="KW-0167">Capsid protein</keyword>
<evidence type="ECO:0000256" key="7">
    <source>
        <dbReference type="ARBA" id="ARBA00014389"/>
    </source>
</evidence>
<dbReference type="GO" id="GO:0044177">
    <property type="term" value="C:host cell Golgi apparatus"/>
    <property type="evidence" value="ECO:0007669"/>
    <property type="project" value="UniProtKB-SubCell"/>
</dbReference>
<sequence>MAEKIRFTGLPSLPDVPTAADWSRVSFEMGMTGAPEVEAITELSEMFKYQGMDPAVIIKKFATLGKEAHRNWLNDAGFLIVLHICRGTQVTKIKKTVTPETATEIETLVATYKIKDKKPVGDDITLARIALCFPLLTLRQLSNFQDHLTVKHHHMEELSAGYPIQLMHSAFASLITTTAGRQQDTQDLLDAHRLYLVELTKVINVGMKGKTVAEIAESFEQPLQAGFNSTFVSQSHRAASLRKLGVVDGNGSPIAAVRAAAQVYRTLKARG</sequence>
<evidence type="ECO:0000256" key="9">
    <source>
        <dbReference type="ARBA" id="ARBA00022562"/>
    </source>
</evidence>
<evidence type="ECO:0000256" key="16">
    <source>
        <dbReference type="ARBA" id="ARBA00033344"/>
    </source>
</evidence>
<dbReference type="Proteomes" id="UP000500934">
    <property type="component" value="Genome"/>
</dbReference>
<gene>
    <name evidence="18" type="primary">N</name>
</gene>
<evidence type="ECO:0000313" key="18">
    <source>
        <dbReference type="EMBL" id="AJG39335.1"/>
    </source>
</evidence>
<evidence type="ECO:0000256" key="12">
    <source>
        <dbReference type="ARBA" id="ARBA00022884"/>
    </source>
</evidence>
<dbReference type="GO" id="GO:0044172">
    <property type="term" value="C:host cell endoplasmic reticulum-Golgi intermediate compartment"/>
    <property type="evidence" value="ECO:0007669"/>
    <property type="project" value="UniProtKB-SubCell"/>
</dbReference>
<dbReference type="GO" id="GO:0019013">
    <property type="term" value="C:viral nucleocapsid"/>
    <property type="evidence" value="ECO:0007669"/>
    <property type="project" value="UniProtKB-KW"/>
</dbReference>
<dbReference type="KEGG" id="vg:65101430"/>
<evidence type="ECO:0000256" key="13">
    <source>
        <dbReference type="ARBA" id="ARBA00023086"/>
    </source>
</evidence>
<dbReference type="Pfam" id="PF05733">
    <property type="entry name" value="Tenui_N"/>
    <property type="match status" value="1"/>
</dbReference>
<evidence type="ECO:0000256" key="17">
    <source>
        <dbReference type="ARBA" id="ARBA00046628"/>
    </source>
</evidence>
<keyword evidence="9" id="KW-1048">Host nucleus</keyword>
<keyword evidence="10" id="KW-1040">Host Golgi apparatus</keyword>
<evidence type="ECO:0000256" key="15">
    <source>
        <dbReference type="ARBA" id="ARBA00023274"/>
    </source>
</evidence>
<dbReference type="PIRSF" id="PIRSF003953">
    <property type="entry name" value="N_PhelboV"/>
    <property type="match status" value="1"/>
</dbReference>
<reference evidence="18 19" key="1">
    <citation type="journal article" date="2015" name="Elife">
        <title>Unprecedented genomic diversity of RNA viruses in arthropods reveals the ancestry of negative-sense RNA viruses.</title>
        <authorList>
            <person name="Li C.X."/>
            <person name="Shi M."/>
            <person name="Tian J.H."/>
            <person name="Lin X.D."/>
            <person name="Kang Y.J."/>
            <person name="Chen L.J."/>
            <person name="Qin X.C."/>
            <person name="Xu J."/>
            <person name="Holmes E.C."/>
            <person name="Zhang Y.Z."/>
        </authorList>
    </citation>
    <scope>NUCLEOTIDE SEQUENCE [LARGE SCALE GENOMIC DNA]</scope>
    <source>
        <strain evidence="18 19">YJ1-1</strain>
    </source>
</reference>
<evidence type="ECO:0000256" key="6">
    <source>
        <dbReference type="ARBA" id="ARBA00005299"/>
    </source>
</evidence>
<evidence type="ECO:0000256" key="10">
    <source>
        <dbReference type="ARBA" id="ARBA00022812"/>
    </source>
</evidence>
<dbReference type="RefSeq" id="YP_010086232.1">
    <property type="nucleotide sequence ID" value="NC_055428.1"/>
</dbReference>
<dbReference type="GO" id="GO:1990904">
    <property type="term" value="C:ribonucleoprotein complex"/>
    <property type="evidence" value="ECO:0007669"/>
    <property type="project" value="UniProtKB-KW"/>
</dbReference>
<dbReference type="GO" id="GO:0003723">
    <property type="term" value="F:RNA binding"/>
    <property type="evidence" value="ECO:0007669"/>
    <property type="project" value="UniProtKB-KW"/>
</dbReference>
<organism evidence="18 19">
    <name type="scientific">Yongjia Tick Virus 1</name>
    <dbReference type="NCBI Taxonomy" id="1608145"/>
    <lineage>
        <taxon>Viruses</taxon>
        <taxon>Riboviria</taxon>
        <taxon>Orthornavirae</taxon>
        <taxon>Negarnaviricota</taxon>
        <taxon>Polyploviricotina</taxon>
        <taxon>Bunyaviricetes</taxon>
        <taxon>Hareavirales</taxon>
        <taxon>Phenuiviridae</taxon>
        <taxon>Uukuvirus</taxon>
        <taxon>Uukuvirus yongjiaense</taxon>
    </lineage>
</organism>
<keyword evidence="15" id="KW-0687">Ribonucleoprotein</keyword>
<keyword evidence="12" id="KW-0694">RNA-binding</keyword>
<evidence type="ECO:0000256" key="5">
    <source>
        <dbReference type="ARBA" id="ARBA00004452"/>
    </source>
</evidence>
<comment type="similarity">
    <text evidence="6">Belongs to the phlebovirus nucleocapsid protein family.</text>
</comment>